<dbReference type="SMART" id="SM00220">
    <property type="entry name" value="S_TKc"/>
    <property type="match status" value="1"/>
</dbReference>
<dbReference type="STRING" id="7260.B4N210"/>
<sequence length="370" mass="41470">MDTSETPRRQLRNSHLENVQNLSTPIRIPPSPMLKTLGMGTGVSVYRLDRSPRLGQIRSPWAVKKILKNTLAKKDKLFDERIVYEADILRKLKHPNIVGYRGIVKSTDGTNNLALEMCTTSLGSILEERHDEHLGPLPARHTFKMIMDIAHALDFLHTEAKLLHGDLKSFNVLVKGEFEICKLCDFGVSLPLDDKGEINFQKNPQLNYVGTGLWSPPEIVDEAEIIDSKADIFSFGLVIYETLALVPPHFGTVAELADETEIDDDEVSKENIEQDPTMDDDDVAATADDEEDTELDDTKENDDEFSLADLESAYGTRPPLPVAFQLSDDYNCIVELFYLCTNALSEDRPSARTIWQCCENNAANITTSLE</sequence>
<evidence type="ECO:0000313" key="7">
    <source>
        <dbReference type="EMBL" id="EDW78399.1"/>
    </source>
</evidence>
<dbReference type="eggNOG" id="KOG0192">
    <property type="taxonomic scope" value="Eukaryota"/>
</dbReference>
<dbReference type="PANTHER" id="PTHR43289">
    <property type="entry name" value="MITOGEN-ACTIVATED PROTEIN KINASE KINASE KINASE 20-RELATED"/>
    <property type="match status" value="1"/>
</dbReference>
<dbReference type="FunCoup" id="B4N210">
    <property type="interactions" value="127"/>
</dbReference>
<keyword evidence="1" id="KW-0808">Transferase</keyword>
<proteinExistence type="predicted"/>
<gene>
    <name evidence="7" type="primary">Dwil\GK16200</name>
    <name evidence="7" type="ORF">Dwil_GK16200</name>
</gene>
<dbReference type="InterPro" id="IPR000719">
    <property type="entry name" value="Prot_kinase_dom"/>
</dbReference>
<keyword evidence="4" id="KW-0067">ATP-binding</keyword>
<dbReference type="GO" id="GO:0004674">
    <property type="term" value="F:protein serine/threonine kinase activity"/>
    <property type="evidence" value="ECO:0007669"/>
    <property type="project" value="TreeGrafter"/>
</dbReference>
<evidence type="ECO:0000313" key="8">
    <source>
        <dbReference type="Proteomes" id="UP000007798"/>
    </source>
</evidence>
<dbReference type="AlphaFoldDB" id="B4N210"/>
<evidence type="ECO:0000256" key="4">
    <source>
        <dbReference type="ARBA" id="ARBA00022840"/>
    </source>
</evidence>
<dbReference type="KEGG" id="dwi:6644493"/>
<feature type="region of interest" description="Disordered" evidence="5">
    <location>
        <begin position="259"/>
        <end position="283"/>
    </location>
</feature>
<dbReference type="GO" id="GO:0005524">
    <property type="term" value="F:ATP binding"/>
    <property type="evidence" value="ECO:0007669"/>
    <property type="project" value="UniProtKB-KW"/>
</dbReference>
<dbReference type="InterPro" id="IPR008271">
    <property type="entry name" value="Ser/Thr_kinase_AS"/>
</dbReference>
<evidence type="ECO:0000256" key="5">
    <source>
        <dbReference type="SAM" id="MobiDB-lite"/>
    </source>
</evidence>
<keyword evidence="2" id="KW-0547">Nucleotide-binding</keyword>
<feature type="domain" description="Protein kinase" evidence="6">
    <location>
        <begin position="31"/>
        <end position="365"/>
    </location>
</feature>
<accession>B4N210</accession>
<name>B4N210_DROWI</name>
<keyword evidence="3" id="KW-0418">Kinase</keyword>
<dbReference type="Gene3D" id="1.10.510.10">
    <property type="entry name" value="Transferase(Phosphotransferase) domain 1"/>
    <property type="match status" value="1"/>
</dbReference>
<dbReference type="EMBL" id="CH963925">
    <property type="protein sequence ID" value="EDW78399.1"/>
    <property type="molecule type" value="Genomic_DNA"/>
</dbReference>
<dbReference type="PANTHER" id="PTHR43289:SF14">
    <property type="entry name" value="LYMPHOKINE-ACTIVATED KILLER T-CELL-ORIGINATED PROTEIN KINASE"/>
    <property type="match status" value="1"/>
</dbReference>
<evidence type="ECO:0000256" key="1">
    <source>
        <dbReference type="ARBA" id="ARBA00022679"/>
    </source>
</evidence>
<reference evidence="7 8" key="1">
    <citation type="journal article" date="2007" name="Nature">
        <title>Evolution of genes and genomes on the Drosophila phylogeny.</title>
        <authorList>
            <consortium name="Drosophila 12 Genomes Consortium"/>
            <person name="Clark A.G."/>
            <person name="Eisen M.B."/>
            <person name="Smith D.R."/>
            <person name="Bergman C.M."/>
            <person name="Oliver B."/>
            <person name="Markow T.A."/>
            <person name="Kaufman T.C."/>
            <person name="Kellis M."/>
            <person name="Gelbart W."/>
            <person name="Iyer V.N."/>
            <person name="Pollard D.A."/>
            <person name="Sackton T.B."/>
            <person name="Larracuente A.M."/>
            <person name="Singh N.D."/>
            <person name="Abad J.P."/>
            <person name="Abt D.N."/>
            <person name="Adryan B."/>
            <person name="Aguade M."/>
            <person name="Akashi H."/>
            <person name="Anderson W.W."/>
            <person name="Aquadro C.F."/>
            <person name="Ardell D.H."/>
            <person name="Arguello R."/>
            <person name="Artieri C.G."/>
            <person name="Barbash D.A."/>
            <person name="Barker D."/>
            <person name="Barsanti P."/>
            <person name="Batterham P."/>
            <person name="Batzoglou S."/>
            <person name="Begun D."/>
            <person name="Bhutkar A."/>
            <person name="Blanco E."/>
            <person name="Bosak S.A."/>
            <person name="Bradley R.K."/>
            <person name="Brand A.D."/>
            <person name="Brent M.R."/>
            <person name="Brooks A.N."/>
            <person name="Brown R.H."/>
            <person name="Butlin R.K."/>
            <person name="Caggese C."/>
            <person name="Calvi B.R."/>
            <person name="Bernardo de Carvalho A."/>
            <person name="Caspi A."/>
            <person name="Castrezana S."/>
            <person name="Celniker S.E."/>
            <person name="Chang J.L."/>
            <person name="Chapple C."/>
            <person name="Chatterji S."/>
            <person name="Chinwalla A."/>
            <person name="Civetta A."/>
            <person name="Clifton S.W."/>
            <person name="Comeron J.M."/>
            <person name="Costello J.C."/>
            <person name="Coyne J.A."/>
            <person name="Daub J."/>
            <person name="David R.G."/>
            <person name="Delcher A.L."/>
            <person name="Delehaunty K."/>
            <person name="Do C.B."/>
            <person name="Ebling H."/>
            <person name="Edwards K."/>
            <person name="Eickbush T."/>
            <person name="Evans J.D."/>
            <person name="Filipski A."/>
            <person name="Findeiss S."/>
            <person name="Freyhult E."/>
            <person name="Fulton L."/>
            <person name="Fulton R."/>
            <person name="Garcia A.C."/>
            <person name="Gardiner A."/>
            <person name="Garfield D.A."/>
            <person name="Garvin B.E."/>
            <person name="Gibson G."/>
            <person name="Gilbert D."/>
            <person name="Gnerre S."/>
            <person name="Godfrey J."/>
            <person name="Good R."/>
            <person name="Gotea V."/>
            <person name="Gravely B."/>
            <person name="Greenberg A.J."/>
            <person name="Griffiths-Jones S."/>
            <person name="Gross S."/>
            <person name="Guigo R."/>
            <person name="Gustafson E.A."/>
            <person name="Haerty W."/>
            <person name="Hahn M.W."/>
            <person name="Halligan D.L."/>
            <person name="Halpern A.L."/>
            <person name="Halter G.M."/>
            <person name="Han M.V."/>
            <person name="Heger A."/>
            <person name="Hillier L."/>
            <person name="Hinrichs A.S."/>
            <person name="Holmes I."/>
            <person name="Hoskins R.A."/>
            <person name="Hubisz M.J."/>
            <person name="Hultmark D."/>
            <person name="Huntley M.A."/>
            <person name="Jaffe D.B."/>
            <person name="Jagadeeshan S."/>
            <person name="Jeck W.R."/>
            <person name="Johnson J."/>
            <person name="Jones C.D."/>
            <person name="Jordan W.C."/>
            <person name="Karpen G.H."/>
            <person name="Kataoka E."/>
            <person name="Keightley P.D."/>
            <person name="Kheradpour P."/>
            <person name="Kirkness E.F."/>
            <person name="Koerich L.B."/>
            <person name="Kristiansen K."/>
            <person name="Kudrna D."/>
            <person name="Kulathinal R.J."/>
            <person name="Kumar S."/>
            <person name="Kwok R."/>
            <person name="Lander E."/>
            <person name="Langley C.H."/>
            <person name="Lapoint R."/>
            <person name="Lazzaro B.P."/>
            <person name="Lee S.J."/>
            <person name="Levesque L."/>
            <person name="Li R."/>
            <person name="Lin C.F."/>
            <person name="Lin M.F."/>
            <person name="Lindblad-Toh K."/>
            <person name="Llopart A."/>
            <person name="Long M."/>
            <person name="Low L."/>
            <person name="Lozovsky E."/>
            <person name="Lu J."/>
            <person name="Luo M."/>
            <person name="Machado C.A."/>
            <person name="Makalowski W."/>
            <person name="Marzo M."/>
            <person name="Matsuda M."/>
            <person name="Matzkin L."/>
            <person name="McAllister B."/>
            <person name="McBride C.S."/>
            <person name="McKernan B."/>
            <person name="McKernan K."/>
            <person name="Mendez-Lago M."/>
            <person name="Minx P."/>
            <person name="Mollenhauer M.U."/>
            <person name="Montooth K."/>
            <person name="Mount S.M."/>
            <person name="Mu X."/>
            <person name="Myers E."/>
            <person name="Negre B."/>
            <person name="Newfeld S."/>
            <person name="Nielsen R."/>
            <person name="Noor M.A."/>
            <person name="O'Grady P."/>
            <person name="Pachter L."/>
            <person name="Papaceit M."/>
            <person name="Parisi M.J."/>
            <person name="Parisi M."/>
            <person name="Parts L."/>
            <person name="Pedersen J.S."/>
            <person name="Pesole G."/>
            <person name="Phillippy A.M."/>
            <person name="Ponting C.P."/>
            <person name="Pop M."/>
            <person name="Porcelli D."/>
            <person name="Powell J.R."/>
            <person name="Prohaska S."/>
            <person name="Pruitt K."/>
            <person name="Puig M."/>
            <person name="Quesneville H."/>
            <person name="Ram K.R."/>
            <person name="Rand D."/>
            <person name="Rasmussen M.D."/>
            <person name="Reed L.K."/>
            <person name="Reenan R."/>
            <person name="Reily A."/>
            <person name="Remington K.A."/>
            <person name="Rieger T.T."/>
            <person name="Ritchie M.G."/>
            <person name="Robin C."/>
            <person name="Rogers Y.H."/>
            <person name="Rohde C."/>
            <person name="Rozas J."/>
            <person name="Rubenfield M.J."/>
            <person name="Ruiz A."/>
            <person name="Russo S."/>
            <person name="Salzberg S.L."/>
            <person name="Sanchez-Gracia A."/>
            <person name="Saranga D.J."/>
            <person name="Sato H."/>
            <person name="Schaeffer S.W."/>
            <person name="Schatz M.C."/>
            <person name="Schlenke T."/>
            <person name="Schwartz R."/>
            <person name="Segarra C."/>
            <person name="Singh R.S."/>
            <person name="Sirot L."/>
            <person name="Sirota M."/>
            <person name="Sisneros N.B."/>
            <person name="Smith C.D."/>
            <person name="Smith T.F."/>
            <person name="Spieth J."/>
            <person name="Stage D.E."/>
            <person name="Stark A."/>
            <person name="Stephan W."/>
            <person name="Strausberg R.L."/>
            <person name="Strempel S."/>
            <person name="Sturgill D."/>
            <person name="Sutton G."/>
            <person name="Sutton G.G."/>
            <person name="Tao W."/>
            <person name="Teichmann S."/>
            <person name="Tobari Y.N."/>
            <person name="Tomimura Y."/>
            <person name="Tsolas J.M."/>
            <person name="Valente V.L."/>
            <person name="Venter E."/>
            <person name="Venter J.C."/>
            <person name="Vicario S."/>
            <person name="Vieira F.G."/>
            <person name="Vilella A.J."/>
            <person name="Villasante A."/>
            <person name="Walenz B."/>
            <person name="Wang J."/>
            <person name="Wasserman M."/>
            <person name="Watts T."/>
            <person name="Wilson D."/>
            <person name="Wilson R.K."/>
            <person name="Wing R.A."/>
            <person name="Wolfner M.F."/>
            <person name="Wong A."/>
            <person name="Wong G.K."/>
            <person name="Wu C.I."/>
            <person name="Wu G."/>
            <person name="Yamamoto D."/>
            <person name="Yang H.P."/>
            <person name="Yang S.P."/>
            <person name="Yorke J.A."/>
            <person name="Yoshida K."/>
            <person name="Zdobnov E."/>
            <person name="Zhang P."/>
            <person name="Zhang Y."/>
            <person name="Zimin A.V."/>
            <person name="Baldwin J."/>
            <person name="Abdouelleil A."/>
            <person name="Abdulkadir J."/>
            <person name="Abebe A."/>
            <person name="Abera B."/>
            <person name="Abreu J."/>
            <person name="Acer S.C."/>
            <person name="Aftuck L."/>
            <person name="Alexander A."/>
            <person name="An P."/>
            <person name="Anderson E."/>
            <person name="Anderson S."/>
            <person name="Arachi H."/>
            <person name="Azer M."/>
            <person name="Bachantsang P."/>
            <person name="Barry A."/>
            <person name="Bayul T."/>
            <person name="Berlin A."/>
            <person name="Bessette D."/>
            <person name="Bloom T."/>
            <person name="Blye J."/>
            <person name="Boguslavskiy L."/>
            <person name="Bonnet C."/>
            <person name="Boukhgalter B."/>
            <person name="Bourzgui I."/>
            <person name="Brown A."/>
            <person name="Cahill P."/>
            <person name="Channer S."/>
            <person name="Cheshatsang Y."/>
            <person name="Chuda L."/>
            <person name="Citroen M."/>
            <person name="Collymore A."/>
            <person name="Cooke P."/>
            <person name="Costello M."/>
            <person name="D'Aco K."/>
            <person name="Daza R."/>
            <person name="De Haan G."/>
            <person name="DeGray S."/>
            <person name="DeMaso C."/>
            <person name="Dhargay N."/>
            <person name="Dooley K."/>
            <person name="Dooley E."/>
            <person name="Doricent M."/>
            <person name="Dorje P."/>
            <person name="Dorjee K."/>
            <person name="Dupes A."/>
            <person name="Elong R."/>
            <person name="Falk J."/>
            <person name="Farina A."/>
            <person name="Faro S."/>
            <person name="Ferguson D."/>
            <person name="Fisher S."/>
            <person name="Foley C.D."/>
            <person name="Franke A."/>
            <person name="Friedrich D."/>
            <person name="Gadbois L."/>
            <person name="Gearin G."/>
            <person name="Gearin C.R."/>
            <person name="Giannoukos G."/>
            <person name="Goode T."/>
            <person name="Graham J."/>
            <person name="Grandbois E."/>
            <person name="Grewal S."/>
            <person name="Gyaltsen K."/>
            <person name="Hafez N."/>
            <person name="Hagos B."/>
            <person name="Hall J."/>
            <person name="Henson C."/>
            <person name="Hollinger A."/>
            <person name="Honan T."/>
            <person name="Huard M.D."/>
            <person name="Hughes L."/>
            <person name="Hurhula B."/>
            <person name="Husby M.E."/>
            <person name="Kamat A."/>
            <person name="Kanga B."/>
            <person name="Kashin S."/>
            <person name="Khazanovich D."/>
            <person name="Kisner P."/>
            <person name="Lance K."/>
            <person name="Lara M."/>
            <person name="Lee W."/>
            <person name="Lennon N."/>
            <person name="Letendre F."/>
            <person name="LeVine R."/>
            <person name="Lipovsky A."/>
            <person name="Liu X."/>
            <person name="Liu J."/>
            <person name="Liu S."/>
            <person name="Lokyitsang T."/>
            <person name="Lokyitsang Y."/>
            <person name="Lubonja R."/>
            <person name="Lui A."/>
            <person name="MacDonald P."/>
            <person name="Magnisalis V."/>
            <person name="Maru K."/>
            <person name="Matthews C."/>
            <person name="McCusker W."/>
            <person name="McDonough S."/>
            <person name="Mehta T."/>
            <person name="Meldrim J."/>
            <person name="Meneus L."/>
            <person name="Mihai O."/>
            <person name="Mihalev A."/>
            <person name="Mihova T."/>
            <person name="Mittelman R."/>
            <person name="Mlenga V."/>
            <person name="Montmayeur A."/>
            <person name="Mulrain L."/>
            <person name="Navidi A."/>
            <person name="Naylor J."/>
            <person name="Negash T."/>
            <person name="Nguyen T."/>
            <person name="Nguyen N."/>
            <person name="Nicol R."/>
            <person name="Norbu C."/>
            <person name="Norbu N."/>
            <person name="Novod N."/>
            <person name="O'Neill B."/>
            <person name="Osman S."/>
            <person name="Markiewicz E."/>
            <person name="Oyono O.L."/>
            <person name="Patti C."/>
            <person name="Phunkhang P."/>
            <person name="Pierre F."/>
            <person name="Priest M."/>
            <person name="Raghuraman S."/>
            <person name="Rege F."/>
            <person name="Reyes R."/>
            <person name="Rise C."/>
            <person name="Rogov P."/>
            <person name="Ross K."/>
            <person name="Ryan E."/>
            <person name="Settipalli S."/>
            <person name="Shea T."/>
            <person name="Sherpa N."/>
            <person name="Shi L."/>
            <person name="Shih D."/>
            <person name="Sparrow T."/>
            <person name="Spaulding J."/>
            <person name="Stalker J."/>
            <person name="Stange-Thomann N."/>
            <person name="Stavropoulos S."/>
            <person name="Stone C."/>
            <person name="Strader C."/>
            <person name="Tesfaye S."/>
            <person name="Thomson T."/>
            <person name="Thoulutsang Y."/>
            <person name="Thoulutsang D."/>
            <person name="Topham K."/>
            <person name="Topping I."/>
            <person name="Tsamla T."/>
            <person name="Vassiliev H."/>
            <person name="Vo A."/>
            <person name="Wangchuk T."/>
            <person name="Wangdi T."/>
            <person name="Weiand M."/>
            <person name="Wilkinson J."/>
            <person name="Wilson A."/>
            <person name="Yadav S."/>
            <person name="Young G."/>
            <person name="Yu Q."/>
            <person name="Zembek L."/>
            <person name="Zhong D."/>
            <person name="Zimmer A."/>
            <person name="Zwirko Z."/>
            <person name="Jaffe D.B."/>
            <person name="Alvarez P."/>
            <person name="Brockman W."/>
            <person name="Butler J."/>
            <person name="Chin C."/>
            <person name="Gnerre S."/>
            <person name="Grabherr M."/>
            <person name="Kleber M."/>
            <person name="Mauceli E."/>
            <person name="MacCallum I."/>
        </authorList>
    </citation>
    <scope>NUCLEOTIDE SEQUENCE [LARGE SCALE GENOMIC DNA]</scope>
    <source>
        <strain evidence="8">Tucson 14030-0811.24</strain>
    </source>
</reference>
<dbReference type="SUPFAM" id="SSF56112">
    <property type="entry name" value="Protein kinase-like (PK-like)"/>
    <property type="match status" value="1"/>
</dbReference>
<dbReference type="Pfam" id="PF00069">
    <property type="entry name" value="Pkinase"/>
    <property type="match status" value="1"/>
</dbReference>
<dbReference type="HOGENOM" id="CLU_044128_0_0_1"/>
<dbReference type="Proteomes" id="UP000007798">
    <property type="component" value="Unassembled WGS sequence"/>
</dbReference>
<evidence type="ECO:0000259" key="6">
    <source>
        <dbReference type="PROSITE" id="PS50011"/>
    </source>
</evidence>
<dbReference type="SMR" id="B4N210"/>
<dbReference type="OMA" id="MIMDIAH"/>
<dbReference type="PROSITE" id="PS50011">
    <property type="entry name" value="PROTEIN_KINASE_DOM"/>
    <property type="match status" value="1"/>
</dbReference>
<dbReference type="OrthoDB" id="4062651at2759"/>
<keyword evidence="8" id="KW-1185">Reference proteome</keyword>
<evidence type="ECO:0000256" key="2">
    <source>
        <dbReference type="ARBA" id="ARBA00022741"/>
    </source>
</evidence>
<organism evidence="7 8">
    <name type="scientific">Drosophila willistoni</name>
    <name type="common">Fruit fly</name>
    <dbReference type="NCBI Taxonomy" id="7260"/>
    <lineage>
        <taxon>Eukaryota</taxon>
        <taxon>Metazoa</taxon>
        <taxon>Ecdysozoa</taxon>
        <taxon>Arthropoda</taxon>
        <taxon>Hexapoda</taxon>
        <taxon>Insecta</taxon>
        <taxon>Pterygota</taxon>
        <taxon>Neoptera</taxon>
        <taxon>Endopterygota</taxon>
        <taxon>Diptera</taxon>
        <taxon>Brachycera</taxon>
        <taxon>Muscomorpha</taxon>
        <taxon>Ephydroidea</taxon>
        <taxon>Drosophilidae</taxon>
        <taxon>Drosophila</taxon>
        <taxon>Sophophora</taxon>
    </lineage>
</organism>
<dbReference type="InterPro" id="IPR011009">
    <property type="entry name" value="Kinase-like_dom_sf"/>
</dbReference>
<dbReference type="PROSITE" id="PS00108">
    <property type="entry name" value="PROTEIN_KINASE_ST"/>
    <property type="match status" value="1"/>
</dbReference>
<evidence type="ECO:0000256" key="3">
    <source>
        <dbReference type="ARBA" id="ARBA00022777"/>
    </source>
</evidence>
<protein>
    <recommendedName>
        <fullName evidence="6">Protein kinase domain-containing protein</fullName>
    </recommendedName>
</protein>
<dbReference type="InParanoid" id="B4N210"/>
<dbReference type="PhylomeDB" id="B4N210"/>
<dbReference type="Gene3D" id="3.30.200.20">
    <property type="entry name" value="Phosphorylase Kinase, domain 1"/>
    <property type="match status" value="1"/>
</dbReference>